<evidence type="ECO:0000259" key="7">
    <source>
        <dbReference type="Pfam" id="PF02668"/>
    </source>
</evidence>
<dbReference type="Pfam" id="PF02668">
    <property type="entry name" value="TauD"/>
    <property type="match status" value="1"/>
</dbReference>
<gene>
    <name evidence="8" type="ORF">M409DRAFT_64995</name>
</gene>
<dbReference type="OrthoDB" id="3714632at2759"/>
<protein>
    <recommendedName>
        <fullName evidence="7">TauD/TfdA-like domain-containing protein</fullName>
    </recommendedName>
</protein>
<evidence type="ECO:0000256" key="2">
    <source>
        <dbReference type="ARBA" id="ARBA00005896"/>
    </source>
</evidence>
<dbReference type="PANTHER" id="PTHR30468:SF1">
    <property type="entry name" value="ALPHA-KETOGLUTARATE-DEPENDENT SULFONATE DIOXYGENASE"/>
    <property type="match status" value="1"/>
</dbReference>
<dbReference type="Proteomes" id="UP000799537">
    <property type="component" value="Unassembled WGS sequence"/>
</dbReference>
<evidence type="ECO:0000256" key="1">
    <source>
        <dbReference type="ARBA" id="ARBA00001954"/>
    </source>
</evidence>
<dbReference type="GO" id="GO:0046872">
    <property type="term" value="F:metal ion binding"/>
    <property type="evidence" value="ECO:0007669"/>
    <property type="project" value="UniProtKB-KW"/>
</dbReference>
<dbReference type="SUPFAM" id="SSF51197">
    <property type="entry name" value="Clavaminate synthase-like"/>
    <property type="match status" value="1"/>
</dbReference>
<dbReference type="InterPro" id="IPR003819">
    <property type="entry name" value="TauD/TfdA-like"/>
</dbReference>
<evidence type="ECO:0000256" key="6">
    <source>
        <dbReference type="ARBA" id="ARBA00023004"/>
    </source>
</evidence>
<feature type="domain" description="TauD/TfdA-like" evidence="7">
    <location>
        <begin position="65"/>
        <end position="338"/>
    </location>
</feature>
<evidence type="ECO:0000313" key="8">
    <source>
        <dbReference type="EMBL" id="KAF2169276.1"/>
    </source>
</evidence>
<comment type="similarity">
    <text evidence="2">Belongs to the TfdA dioxygenase family.</text>
</comment>
<dbReference type="Gene3D" id="3.60.130.10">
    <property type="entry name" value="Clavaminate synthase-like"/>
    <property type="match status" value="1"/>
</dbReference>
<dbReference type="AlphaFoldDB" id="A0A6A6CUV6"/>
<dbReference type="GO" id="GO:0016706">
    <property type="term" value="F:2-oxoglutarate-dependent dioxygenase activity"/>
    <property type="evidence" value="ECO:0007669"/>
    <property type="project" value="TreeGrafter"/>
</dbReference>
<evidence type="ECO:0000256" key="5">
    <source>
        <dbReference type="ARBA" id="ARBA00023002"/>
    </source>
</evidence>
<comment type="cofactor">
    <cofactor evidence="1">
        <name>Fe(2+)</name>
        <dbReference type="ChEBI" id="CHEBI:29033"/>
    </cofactor>
</comment>
<dbReference type="EMBL" id="ML993588">
    <property type="protein sequence ID" value="KAF2169276.1"/>
    <property type="molecule type" value="Genomic_DNA"/>
</dbReference>
<dbReference type="PANTHER" id="PTHR30468">
    <property type="entry name" value="ALPHA-KETOGLUTARATE-DEPENDENT SULFONATE DIOXYGENASE"/>
    <property type="match status" value="1"/>
</dbReference>
<evidence type="ECO:0000313" key="9">
    <source>
        <dbReference type="Proteomes" id="UP000799537"/>
    </source>
</evidence>
<accession>A0A6A6CUV6</accession>
<dbReference type="RefSeq" id="XP_033670165.1">
    <property type="nucleotide sequence ID" value="XM_033816323.1"/>
</dbReference>
<proteinExistence type="inferred from homology"/>
<dbReference type="GO" id="GO:0005737">
    <property type="term" value="C:cytoplasm"/>
    <property type="evidence" value="ECO:0007669"/>
    <property type="project" value="TreeGrafter"/>
</dbReference>
<keyword evidence="6" id="KW-0408">Iron</keyword>
<keyword evidence="3" id="KW-0479">Metal-binding</keyword>
<dbReference type="InterPro" id="IPR042098">
    <property type="entry name" value="TauD-like_sf"/>
</dbReference>
<name>A0A6A6CUV6_ZASCE</name>
<keyword evidence="5" id="KW-0560">Oxidoreductase</keyword>
<dbReference type="GeneID" id="54569595"/>
<dbReference type="InterPro" id="IPR051323">
    <property type="entry name" value="AtsK-like"/>
</dbReference>
<keyword evidence="9" id="KW-1185">Reference proteome</keyword>
<evidence type="ECO:0000256" key="3">
    <source>
        <dbReference type="ARBA" id="ARBA00022723"/>
    </source>
</evidence>
<evidence type="ECO:0000256" key="4">
    <source>
        <dbReference type="ARBA" id="ARBA00022964"/>
    </source>
</evidence>
<sequence length="368" mass="41380">MPSLSDLTKAVIREKKQDGSPLYPDYMPFYDPLEKVEDIGSFEHHDPGHRADPTFPNLLKNATKFYDLSPNVGTEIEGVQLSQLTQSGLDELALLAAQCGALVFRSQDFADIGFSAQKRIVSHFGPLHVHGWAPHPDAGSHEHMIIYDHASDLRVRRSWRGRSPIQWHTDQSPEQQPPGTTFICMLESPAQAGGDTLISSSVAAFKALSPRFRKRLEGLQAVHSNNDGVKQEMKNGEQAVMRRQELEAVHPVVRVHPVTGEKALYVNPVYTKRIVGFDQEESDYLLGFLFDHIAKRADFQCRFRYEAGTVLVWDQRVTNHSQTLDYPAGERRHAFRLTPLAEKPIPSMVEEDDGQCEKDEGRVSLGLC</sequence>
<organism evidence="8 9">
    <name type="scientific">Zasmidium cellare ATCC 36951</name>
    <dbReference type="NCBI Taxonomy" id="1080233"/>
    <lineage>
        <taxon>Eukaryota</taxon>
        <taxon>Fungi</taxon>
        <taxon>Dikarya</taxon>
        <taxon>Ascomycota</taxon>
        <taxon>Pezizomycotina</taxon>
        <taxon>Dothideomycetes</taxon>
        <taxon>Dothideomycetidae</taxon>
        <taxon>Mycosphaerellales</taxon>
        <taxon>Mycosphaerellaceae</taxon>
        <taxon>Zasmidium</taxon>
    </lineage>
</organism>
<reference evidence="8" key="1">
    <citation type="journal article" date="2020" name="Stud. Mycol.">
        <title>101 Dothideomycetes genomes: a test case for predicting lifestyles and emergence of pathogens.</title>
        <authorList>
            <person name="Haridas S."/>
            <person name="Albert R."/>
            <person name="Binder M."/>
            <person name="Bloem J."/>
            <person name="Labutti K."/>
            <person name="Salamov A."/>
            <person name="Andreopoulos B."/>
            <person name="Baker S."/>
            <person name="Barry K."/>
            <person name="Bills G."/>
            <person name="Bluhm B."/>
            <person name="Cannon C."/>
            <person name="Castanera R."/>
            <person name="Culley D."/>
            <person name="Daum C."/>
            <person name="Ezra D."/>
            <person name="Gonzalez J."/>
            <person name="Henrissat B."/>
            <person name="Kuo A."/>
            <person name="Liang C."/>
            <person name="Lipzen A."/>
            <person name="Lutzoni F."/>
            <person name="Magnuson J."/>
            <person name="Mondo S."/>
            <person name="Nolan M."/>
            <person name="Ohm R."/>
            <person name="Pangilinan J."/>
            <person name="Park H.-J."/>
            <person name="Ramirez L."/>
            <person name="Alfaro M."/>
            <person name="Sun H."/>
            <person name="Tritt A."/>
            <person name="Yoshinaga Y."/>
            <person name="Zwiers L.-H."/>
            <person name="Turgeon B."/>
            <person name="Goodwin S."/>
            <person name="Spatafora J."/>
            <person name="Crous P."/>
            <person name="Grigoriev I."/>
        </authorList>
    </citation>
    <scope>NUCLEOTIDE SEQUENCE</scope>
    <source>
        <strain evidence="8">ATCC 36951</strain>
    </source>
</reference>
<keyword evidence="4" id="KW-0223">Dioxygenase</keyword>